<comment type="caution">
    <text evidence="4">The sequence shown here is derived from an EMBL/GenBank/DDBJ whole genome shotgun (WGS) entry which is preliminary data.</text>
</comment>
<organism evidence="4 5">
    <name type="scientific">Streptosporangium sandarakinum</name>
    <dbReference type="NCBI Taxonomy" id="1260955"/>
    <lineage>
        <taxon>Bacteria</taxon>
        <taxon>Bacillati</taxon>
        <taxon>Actinomycetota</taxon>
        <taxon>Actinomycetes</taxon>
        <taxon>Streptosporangiales</taxon>
        <taxon>Streptosporangiaceae</taxon>
        <taxon>Streptosporangium</taxon>
    </lineage>
</organism>
<keyword evidence="2" id="KW-0804">Transcription</keyword>
<name>A0A852V3Y4_9ACTN</name>
<dbReference type="InterPro" id="IPR005158">
    <property type="entry name" value="BTAD"/>
</dbReference>
<feature type="domain" description="Bacterial transcriptional activator" evidence="3">
    <location>
        <begin position="55"/>
        <end position="200"/>
    </location>
</feature>
<evidence type="ECO:0000256" key="2">
    <source>
        <dbReference type="ARBA" id="ARBA00023163"/>
    </source>
</evidence>
<protein>
    <submittedName>
        <fullName evidence="4">DNA-binding SARP family transcriptional activator</fullName>
    </submittedName>
</protein>
<dbReference type="SUPFAM" id="SSF48452">
    <property type="entry name" value="TPR-like"/>
    <property type="match status" value="1"/>
</dbReference>
<keyword evidence="4" id="KW-0238">DNA-binding</keyword>
<dbReference type="InterPro" id="IPR011990">
    <property type="entry name" value="TPR-like_helical_dom_sf"/>
</dbReference>
<evidence type="ECO:0000259" key="3">
    <source>
        <dbReference type="SMART" id="SM01043"/>
    </source>
</evidence>
<keyword evidence="1" id="KW-0805">Transcription regulation</keyword>
<dbReference type="SMART" id="SM01043">
    <property type="entry name" value="BTAD"/>
    <property type="match status" value="1"/>
</dbReference>
<dbReference type="Pfam" id="PF03704">
    <property type="entry name" value="BTAD"/>
    <property type="match status" value="1"/>
</dbReference>
<dbReference type="EMBL" id="JACCCO010000001">
    <property type="protein sequence ID" value="NYF40605.1"/>
    <property type="molecule type" value="Genomic_DNA"/>
</dbReference>
<dbReference type="Gene3D" id="1.25.40.10">
    <property type="entry name" value="Tetratricopeptide repeat domain"/>
    <property type="match status" value="1"/>
</dbReference>
<dbReference type="PANTHER" id="PTHR35807:SF1">
    <property type="entry name" value="TRANSCRIPTIONAL REGULATOR REDD"/>
    <property type="match status" value="1"/>
</dbReference>
<dbReference type="Proteomes" id="UP000576393">
    <property type="component" value="Unassembled WGS sequence"/>
</dbReference>
<keyword evidence="5" id="KW-1185">Reference proteome</keyword>
<evidence type="ECO:0000313" key="4">
    <source>
        <dbReference type="EMBL" id="NYF40605.1"/>
    </source>
</evidence>
<dbReference type="InterPro" id="IPR051677">
    <property type="entry name" value="AfsR-DnrI-RedD_regulator"/>
</dbReference>
<accession>A0A852V3Y4</accession>
<gene>
    <name evidence="4" type="ORF">HDA43_002764</name>
</gene>
<dbReference type="CDD" id="cd15831">
    <property type="entry name" value="BTAD"/>
    <property type="match status" value="1"/>
</dbReference>
<dbReference type="PANTHER" id="PTHR35807">
    <property type="entry name" value="TRANSCRIPTIONAL REGULATOR REDD-RELATED"/>
    <property type="match status" value="1"/>
</dbReference>
<dbReference type="GO" id="GO:0006355">
    <property type="term" value="P:regulation of DNA-templated transcription"/>
    <property type="evidence" value="ECO:0007669"/>
    <property type="project" value="TreeGrafter"/>
</dbReference>
<proteinExistence type="predicted"/>
<dbReference type="AlphaFoldDB" id="A0A852V3Y4"/>
<dbReference type="GO" id="GO:0003677">
    <property type="term" value="F:DNA binding"/>
    <property type="evidence" value="ECO:0007669"/>
    <property type="project" value="UniProtKB-KW"/>
</dbReference>
<sequence length="222" mass="24832">MVMTRCLVEACWDDPPATADSLVRRQIMNLRRRFEGIGLATRGGGYSLSLDAAEVDHCLFESKLHEGRTKLMRGLAEDAEEEISSALDLWNGPAYANVRGVYELEAERARLAELKSIATMSLAEAMMAQQRHRDAVTLLSRAVEAHPLREDLWEQLMVALYLSGRRAEATRAFHVMRHRLIDEVGVKPGAKIQLLHSMVLSDDSQGVRWVLSPSGRRDATPP</sequence>
<reference evidence="4 5" key="1">
    <citation type="submission" date="2020-07" db="EMBL/GenBank/DDBJ databases">
        <title>Sequencing the genomes of 1000 actinobacteria strains.</title>
        <authorList>
            <person name="Klenk H.-P."/>
        </authorList>
    </citation>
    <scope>NUCLEOTIDE SEQUENCE [LARGE SCALE GENOMIC DNA]</scope>
    <source>
        <strain evidence="4 5">DSM 45763</strain>
    </source>
</reference>
<evidence type="ECO:0000313" key="5">
    <source>
        <dbReference type="Proteomes" id="UP000576393"/>
    </source>
</evidence>
<evidence type="ECO:0000256" key="1">
    <source>
        <dbReference type="ARBA" id="ARBA00023015"/>
    </source>
</evidence>